<evidence type="ECO:0000313" key="4">
    <source>
        <dbReference type="EMBL" id="AWI03206.1"/>
    </source>
</evidence>
<dbReference type="GO" id="GO:0003677">
    <property type="term" value="F:DNA binding"/>
    <property type="evidence" value="ECO:0007669"/>
    <property type="project" value="UniProtKB-UniRule"/>
</dbReference>
<dbReference type="PROSITE" id="PS50977">
    <property type="entry name" value="HTH_TETR_2"/>
    <property type="match status" value="1"/>
</dbReference>
<dbReference type="OrthoDB" id="9810250at2"/>
<dbReference type="EMBL" id="CP020953">
    <property type="protein sequence ID" value="AWI03206.1"/>
    <property type="molecule type" value="Genomic_DNA"/>
</dbReference>
<name>A0A2U8DKD7_9CLOT</name>
<accession>A0A2U8DKD7</accession>
<dbReference type="Pfam" id="PF00440">
    <property type="entry name" value="TetR_N"/>
    <property type="match status" value="1"/>
</dbReference>
<dbReference type="AlphaFoldDB" id="A0A2U8DKD7"/>
<evidence type="ECO:0000256" key="1">
    <source>
        <dbReference type="ARBA" id="ARBA00023125"/>
    </source>
</evidence>
<dbReference type="Pfam" id="PF14278">
    <property type="entry name" value="TetR_C_8"/>
    <property type="match status" value="1"/>
</dbReference>
<sequence length="199" mass="23438">MKRKLETKDRRIKKTQKSIRDALVDLLSEKDVSEITIKELAERANINRKTFYMHYSSIDDIFDKIENEIIEKLLLILEKYDFFQAQFDGYAFFTSLNNLITEDYDFFEKLVRANSYNFLFTKVKKVLKDTIIEKFHEKFDIDREMLSLYTEFIASGLMSMYAEWFSMNSKLSLEDLAKAGSNIAFNGIKSILAKQVSSF</sequence>
<evidence type="ECO:0000259" key="3">
    <source>
        <dbReference type="PROSITE" id="PS50977"/>
    </source>
</evidence>
<dbReference type="KEGG" id="cdrk:B9W14_01405"/>
<protein>
    <submittedName>
        <fullName evidence="4">TetR family transcriptional regulator</fullName>
    </submittedName>
</protein>
<dbReference type="PANTHER" id="PTHR43479">
    <property type="entry name" value="ACREF/ENVCD OPERON REPRESSOR-RELATED"/>
    <property type="match status" value="1"/>
</dbReference>
<evidence type="ECO:0000256" key="2">
    <source>
        <dbReference type="PROSITE-ProRule" id="PRU00335"/>
    </source>
</evidence>
<feature type="domain" description="HTH tetR-type" evidence="3">
    <location>
        <begin position="13"/>
        <end position="73"/>
    </location>
</feature>
<proteinExistence type="predicted"/>
<gene>
    <name evidence="4" type="ORF">B9W14_01405</name>
</gene>
<dbReference type="RefSeq" id="WP_032078511.1">
    <property type="nucleotide sequence ID" value="NZ_CP020953.1"/>
</dbReference>
<organism evidence="4 5">
    <name type="scientific">Clostridium drakei</name>
    <dbReference type="NCBI Taxonomy" id="332101"/>
    <lineage>
        <taxon>Bacteria</taxon>
        <taxon>Bacillati</taxon>
        <taxon>Bacillota</taxon>
        <taxon>Clostridia</taxon>
        <taxon>Eubacteriales</taxon>
        <taxon>Clostridiaceae</taxon>
        <taxon>Clostridium</taxon>
    </lineage>
</organism>
<dbReference type="SUPFAM" id="SSF46689">
    <property type="entry name" value="Homeodomain-like"/>
    <property type="match status" value="1"/>
</dbReference>
<dbReference type="InterPro" id="IPR039532">
    <property type="entry name" value="TetR_C_Firmicutes"/>
</dbReference>
<dbReference type="InterPro" id="IPR001647">
    <property type="entry name" value="HTH_TetR"/>
</dbReference>
<dbReference type="InterPro" id="IPR050624">
    <property type="entry name" value="HTH-type_Tx_Regulator"/>
</dbReference>
<keyword evidence="1 2" id="KW-0238">DNA-binding</keyword>
<dbReference type="PANTHER" id="PTHR43479:SF7">
    <property type="entry name" value="TETR-FAMILY TRANSCRIPTIONAL REGULATOR"/>
    <property type="match status" value="1"/>
</dbReference>
<feature type="DNA-binding region" description="H-T-H motif" evidence="2">
    <location>
        <begin position="36"/>
        <end position="55"/>
    </location>
</feature>
<dbReference type="InterPro" id="IPR009057">
    <property type="entry name" value="Homeodomain-like_sf"/>
</dbReference>
<dbReference type="Proteomes" id="UP000244910">
    <property type="component" value="Chromosome"/>
</dbReference>
<dbReference type="Gene3D" id="1.10.357.10">
    <property type="entry name" value="Tetracycline Repressor, domain 2"/>
    <property type="match status" value="1"/>
</dbReference>
<evidence type="ECO:0000313" key="5">
    <source>
        <dbReference type="Proteomes" id="UP000244910"/>
    </source>
</evidence>
<keyword evidence="5" id="KW-1185">Reference proteome</keyword>
<reference evidence="5" key="1">
    <citation type="submission" date="2017-04" db="EMBL/GenBank/DDBJ databases">
        <authorList>
            <person name="Song Y."/>
            <person name="Cho B.-K."/>
        </authorList>
    </citation>
    <scope>NUCLEOTIDE SEQUENCE [LARGE SCALE GENOMIC DNA]</scope>
    <source>
        <strain evidence="5">SL1</strain>
    </source>
</reference>